<dbReference type="PANTHER" id="PTHR36505">
    <property type="entry name" value="BLR1072 PROTEIN"/>
    <property type="match status" value="1"/>
</dbReference>
<keyword evidence="3" id="KW-1185">Reference proteome</keyword>
<feature type="domain" description="PRC-barrel" evidence="1">
    <location>
        <begin position="11"/>
        <end position="86"/>
    </location>
</feature>
<accession>A0ABU1JQ88</accession>
<comment type="caution">
    <text evidence="2">The sequence shown here is derived from an EMBL/GenBank/DDBJ whole genome shotgun (WGS) entry which is preliminary data.</text>
</comment>
<dbReference type="Gene3D" id="2.30.30.240">
    <property type="entry name" value="PRC-barrel domain"/>
    <property type="match status" value="1"/>
</dbReference>
<dbReference type="Proteomes" id="UP001262410">
    <property type="component" value="Unassembled WGS sequence"/>
</dbReference>
<organism evidence="2 3">
    <name type="scientific">Inquilinus ginsengisoli</name>
    <dbReference type="NCBI Taxonomy" id="363840"/>
    <lineage>
        <taxon>Bacteria</taxon>
        <taxon>Pseudomonadati</taxon>
        <taxon>Pseudomonadota</taxon>
        <taxon>Alphaproteobacteria</taxon>
        <taxon>Rhodospirillales</taxon>
        <taxon>Rhodospirillaceae</taxon>
        <taxon>Inquilinus</taxon>
    </lineage>
</organism>
<dbReference type="RefSeq" id="WP_309795473.1">
    <property type="nucleotide sequence ID" value="NZ_JAVDPW010000005.1"/>
</dbReference>
<sequence>MEHREETTTLISAEKVSGTDVYNTAGDSLGEVHDVMIDKVSGRVTYAVMSFGGFLGIGQKYHPLPWSSLVYDTDKGGYVVSLSSEQLEGAPVFSDDVEPQWTREYEQDIHDHYGVRPYWDGLPPR</sequence>
<reference evidence="2 3" key="1">
    <citation type="submission" date="2023-07" db="EMBL/GenBank/DDBJ databases">
        <title>Sorghum-associated microbial communities from plants grown in Nebraska, USA.</title>
        <authorList>
            <person name="Schachtman D."/>
        </authorList>
    </citation>
    <scope>NUCLEOTIDE SEQUENCE [LARGE SCALE GENOMIC DNA]</scope>
    <source>
        <strain evidence="2 3">584</strain>
    </source>
</reference>
<dbReference type="InterPro" id="IPR011033">
    <property type="entry name" value="PRC_barrel-like_sf"/>
</dbReference>
<dbReference type="InterPro" id="IPR027275">
    <property type="entry name" value="PRC-brl_dom"/>
</dbReference>
<name>A0ABU1JQ88_9PROT</name>
<protein>
    <submittedName>
        <fullName evidence="2">Sporulation protein YlmC with PRC-barrel domain</fullName>
    </submittedName>
</protein>
<evidence type="ECO:0000313" key="3">
    <source>
        <dbReference type="Proteomes" id="UP001262410"/>
    </source>
</evidence>
<evidence type="ECO:0000313" key="2">
    <source>
        <dbReference type="EMBL" id="MDR6290781.1"/>
    </source>
</evidence>
<evidence type="ECO:0000259" key="1">
    <source>
        <dbReference type="Pfam" id="PF05239"/>
    </source>
</evidence>
<gene>
    <name evidence="2" type="ORF">E9232_003307</name>
</gene>
<dbReference type="SUPFAM" id="SSF50346">
    <property type="entry name" value="PRC-barrel domain"/>
    <property type="match status" value="1"/>
</dbReference>
<dbReference type="EMBL" id="JAVDPW010000005">
    <property type="protein sequence ID" value="MDR6290781.1"/>
    <property type="molecule type" value="Genomic_DNA"/>
</dbReference>
<dbReference type="Pfam" id="PF05239">
    <property type="entry name" value="PRC"/>
    <property type="match status" value="1"/>
</dbReference>
<dbReference type="PANTHER" id="PTHR36505:SF1">
    <property type="entry name" value="BLR1072 PROTEIN"/>
    <property type="match status" value="1"/>
</dbReference>
<proteinExistence type="predicted"/>